<feature type="domain" description="MmgE/PrpD N-terminal" evidence="2">
    <location>
        <begin position="6"/>
        <end position="246"/>
    </location>
</feature>
<dbReference type="EMBL" id="BMJG01000004">
    <property type="protein sequence ID" value="GGC35459.1"/>
    <property type="molecule type" value="Genomic_DNA"/>
</dbReference>
<dbReference type="InterPro" id="IPR042188">
    <property type="entry name" value="MmgE/PrpD_sf_2"/>
</dbReference>
<comment type="caution">
    <text evidence="5">The sequence shown here is derived from an EMBL/GenBank/DDBJ whole genome shotgun (WGS) entry which is preliminary data.</text>
</comment>
<dbReference type="Pfam" id="PF19305">
    <property type="entry name" value="MmgE_PrpD_C"/>
    <property type="match status" value="1"/>
</dbReference>
<reference evidence="4" key="4">
    <citation type="submission" date="2024-05" db="EMBL/GenBank/DDBJ databases">
        <authorList>
            <person name="Sun Q."/>
            <person name="Zhou Y."/>
        </authorList>
    </citation>
    <scope>NUCLEOTIDE SEQUENCE</scope>
    <source>
        <strain evidence="4">CGMCC 1.15472</strain>
    </source>
</reference>
<name>A0A5C4X4Z4_9MICO</name>
<dbReference type="PANTHER" id="PTHR16943">
    <property type="entry name" value="2-METHYLCITRATE DEHYDRATASE-RELATED"/>
    <property type="match status" value="1"/>
</dbReference>
<dbReference type="InterPro" id="IPR005656">
    <property type="entry name" value="MmgE_PrpD"/>
</dbReference>
<dbReference type="InterPro" id="IPR036148">
    <property type="entry name" value="MmgE/PrpD_sf"/>
</dbReference>
<dbReference type="SUPFAM" id="SSF103378">
    <property type="entry name" value="2-methylcitrate dehydratase PrpD"/>
    <property type="match status" value="1"/>
</dbReference>
<gene>
    <name evidence="5" type="ORF">FHQ09_05595</name>
    <name evidence="4" type="ORF">GCM10010974_17380</name>
</gene>
<evidence type="ECO:0000313" key="7">
    <source>
        <dbReference type="Proteomes" id="UP000632322"/>
    </source>
</evidence>
<evidence type="ECO:0000256" key="1">
    <source>
        <dbReference type="ARBA" id="ARBA00006174"/>
    </source>
</evidence>
<comment type="similarity">
    <text evidence="1">Belongs to the PrpD family.</text>
</comment>
<evidence type="ECO:0000313" key="4">
    <source>
        <dbReference type="EMBL" id="GGC35459.1"/>
    </source>
</evidence>
<dbReference type="EMBL" id="VDMQ01000002">
    <property type="protein sequence ID" value="TNM57037.1"/>
    <property type="molecule type" value="Genomic_DNA"/>
</dbReference>
<dbReference type="InterPro" id="IPR045337">
    <property type="entry name" value="MmgE_PrpD_C"/>
</dbReference>
<dbReference type="Pfam" id="PF03972">
    <property type="entry name" value="MmgE_PrpD_N"/>
    <property type="match status" value="1"/>
</dbReference>
<keyword evidence="7" id="KW-1185">Reference proteome</keyword>
<accession>A0A5C4X4Z4</accession>
<dbReference type="AlphaFoldDB" id="A0A5C4X4Z4"/>
<evidence type="ECO:0000259" key="3">
    <source>
        <dbReference type="Pfam" id="PF19305"/>
    </source>
</evidence>
<sequence length="457" mass="47759">MTSISESIASSVASIRLDDIPAEVQSRARHLMLDSVGVALAASNQDFAAVTLAGLAELDPGETPVIGSSTTLSKTGAAIANGLMIHGHDFDDTHIAAVSHVSASSLAAVISASAADESISFGDLLLGYILAIEVNSRLGMAVDGRFHDKGFHPTGILGAFGSAVGIGVLRSLPVDKLVDAQGIVGSFSSGLLQFLDEGAPTKRLHPGWAANAGLHAVSLAAAGYTGPTEIYEGRFGLYRTHIQGEDAPGLEVFETLGETWEVANVAVKPFPTCHFTHSFIDIALRLRQEPNFDFDRIASISAKIHDVPGAVVCEPAADKLRPRSEYDAKFSLPYLTAAALQHGQITFAELDETARADESVLSVAARVDIQHDPASLYPKAFSGDLAITLDDGTTFHEAEQINRGHESRPLTNAEVAEKFSACASPVVGSVRAAEIAATVTDAPVGRPAAAVIGDFCG</sequence>
<evidence type="ECO:0000259" key="2">
    <source>
        <dbReference type="Pfam" id="PF03972"/>
    </source>
</evidence>
<evidence type="ECO:0000313" key="6">
    <source>
        <dbReference type="Proteomes" id="UP000314223"/>
    </source>
</evidence>
<protein>
    <submittedName>
        <fullName evidence="4">2-methylcitrate dehydratase</fullName>
    </submittedName>
    <submittedName>
        <fullName evidence="5">MmgE/PrpD family protein</fullName>
    </submittedName>
</protein>
<feature type="domain" description="MmgE/PrpD C-terminal" evidence="3">
    <location>
        <begin position="270"/>
        <end position="438"/>
    </location>
</feature>
<evidence type="ECO:0000313" key="5">
    <source>
        <dbReference type="EMBL" id="TNM57037.1"/>
    </source>
</evidence>
<reference evidence="4" key="1">
    <citation type="journal article" date="2014" name="Int. J. Syst. Evol. Microbiol.">
        <title>Complete genome of a new Firmicutes species belonging to the dominant human colonic microbiota ('Ruminococcus bicirculans') reveals two chromosomes and a selective capacity to utilize plant glucans.</title>
        <authorList>
            <consortium name="NISC Comparative Sequencing Program"/>
            <person name="Wegmann U."/>
            <person name="Louis P."/>
            <person name="Goesmann A."/>
            <person name="Henrissat B."/>
            <person name="Duncan S.H."/>
            <person name="Flint H.J."/>
        </authorList>
    </citation>
    <scope>NUCLEOTIDE SEQUENCE</scope>
    <source>
        <strain evidence="4">CGMCC 1.15472</strain>
    </source>
</reference>
<dbReference type="Gene3D" id="1.10.4100.10">
    <property type="entry name" value="2-methylcitrate dehydratase PrpD"/>
    <property type="match status" value="1"/>
</dbReference>
<dbReference type="Gene3D" id="3.30.1330.120">
    <property type="entry name" value="2-methylcitrate dehydratase PrpD"/>
    <property type="match status" value="1"/>
</dbReference>
<dbReference type="InterPro" id="IPR042183">
    <property type="entry name" value="MmgE/PrpD_sf_1"/>
</dbReference>
<proteinExistence type="inferred from homology"/>
<dbReference type="PANTHER" id="PTHR16943:SF8">
    <property type="entry name" value="2-METHYLCITRATE DEHYDRATASE"/>
    <property type="match status" value="1"/>
</dbReference>
<reference evidence="7" key="2">
    <citation type="journal article" date="2019" name="Int. J. Syst. Evol. Microbiol.">
        <title>The Global Catalogue of Microorganisms (GCM) 10K type strain sequencing project: providing services to taxonomists for standard genome sequencing and annotation.</title>
        <authorList>
            <consortium name="The Broad Institute Genomics Platform"/>
            <consortium name="The Broad Institute Genome Sequencing Center for Infectious Disease"/>
            <person name="Wu L."/>
            <person name="Ma J."/>
        </authorList>
    </citation>
    <scope>NUCLEOTIDE SEQUENCE [LARGE SCALE GENOMIC DNA]</scope>
    <source>
        <strain evidence="7">CGMCC 1.15472</strain>
    </source>
</reference>
<dbReference type="GO" id="GO:0016829">
    <property type="term" value="F:lyase activity"/>
    <property type="evidence" value="ECO:0007669"/>
    <property type="project" value="InterPro"/>
</dbReference>
<organism evidence="5 6">
    <name type="scientific">Brevibacterium sediminis</name>
    <dbReference type="NCBI Taxonomy" id="1857024"/>
    <lineage>
        <taxon>Bacteria</taxon>
        <taxon>Bacillati</taxon>
        <taxon>Actinomycetota</taxon>
        <taxon>Actinomycetes</taxon>
        <taxon>Micrococcales</taxon>
        <taxon>Brevibacteriaceae</taxon>
        <taxon>Brevibacterium</taxon>
    </lineage>
</organism>
<dbReference type="RefSeq" id="WP_139467827.1">
    <property type="nucleotide sequence ID" value="NZ_BMJG01000004.1"/>
</dbReference>
<reference evidence="5 6" key="3">
    <citation type="submission" date="2019-06" db="EMBL/GenBank/DDBJ databases">
        <authorList>
            <person name="Mardanova A.M."/>
            <person name="Pudova D.S."/>
            <person name="Shagimardanova E.I."/>
            <person name="Gogoleva N.E."/>
            <person name="Lutfullin M.T."/>
            <person name="Hadieva G.F."/>
            <person name="Sharipova M.R."/>
        </authorList>
    </citation>
    <scope>NUCLEOTIDE SEQUENCE [LARGE SCALE GENOMIC DNA]</scope>
    <source>
        <strain evidence="5 6">MG-1</strain>
    </source>
</reference>
<dbReference type="Proteomes" id="UP000632322">
    <property type="component" value="Unassembled WGS sequence"/>
</dbReference>
<dbReference type="Proteomes" id="UP000314223">
    <property type="component" value="Unassembled WGS sequence"/>
</dbReference>
<dbReference type="InterPro" id="IPR045336">
    <property type="entry name" value="MmgE_PrpD_N"/>
</dbReference>